<organism evidence="2 3">
    <name type="scientific">Caerostris darwini</name>
    <dbReference type="NCBI Taxonomy" id="1538125"/>
    <lineage>
        <taxon>Eukaryota</taxon>
        <taxon>Metazoa</taxon>
        <taxon>Ecdysozoa</taxon>
        <taxon>Arthropoda</taxon>
        <taxon>Chelicerata</taxon>
        <taxon>Arachnida</taxon>
        <taxon>Araneae</taxon>
        <taxon>Araneomorphae</taxon>
        <taxon>Entelegynae</taxon>
        <taxon>Araneoidea</taxon>
        <taxon>Araneidae</taxon>
        <taxon>Caerostris</taxon>
    </lineage>
</organism>
<evidence type="ECO:0000313" key="3">
    <source>
        <dbReference type="Proteomes" id="UP001054837"/>
    </source>
</evidence>
<protein>
    <submittedName>
        <fullName evidence="2">Uncharacterized protein</fullName>
    </submittedName>
</protein>
<dbReference type="AlphaFoldDB" id="A0AAV4N0L8"/>
<keyword evidence="3" id="KW-1185">Reference proteome</keyword>
<evidence type="ECO:0000313" key="2">
    <source>
        <dbReference type="EMBL" id="GIX78008.1"/>
    </source>
</evidence>
<comment type="caution">
    <text evidence="2">The sequence shown here is derived from an EMBL/GenBank/DDBJ whole genome shotgun (WGS) entry which is preliminary data.</text>
</comment>
<dbReference type="Proteomes" id="UP001054837">
    <property type="component" value="Unassembled WGS sequence"/>
</dbReference>
<evidence type="ECO:0000256" key="1">
    <source>
        <dbReference type="SAM" id="MobiDB-lite"/>
    </source>
</evidence>
<gene>
    <name evidence="2" type="ORF">CDAR_546571</name>
</gene>
<feature type="region of interest" description="Disordered" evidence="1">
    <location>
        <begin position="19"/>
        <end position="43"/>
    </location>
</feature>
<dbReference type="EMBL" id="BPLQ01001067">
    <property type="protein sequence ID" value="GIX78008.1"/>
    <property type="molecule type" value="Genomic_DNA"/>
</dbReference>
<reference evidence="2 3" key="1">
    <citation type="submission" date="2021-06" db="EMBL/GenBank/DDBJ databases">
        <title>Caerostris darwini draft genome.</title>
        <authorList>
            <person name="Kono N."/>
            <person name="Arakawa K."/>
        </authorList>
    </citation>
    <scope>NUCLEOTIDE SEQUENCE [LARGE SCALE GENOMIC DNA]</scope>
</reference>
<sequence length="108" mass="12460">MAVGGFYIESRRVLSTYKEASHQKNKKISPMNPIPSENAFEEQEEKRMNIEEDLKSLPARLPHVMVRQGEDTIKITKAFVNEFKEDIESKLSGNQFKCYAPLENHCQS</sequence>
<name>A0AAV4N0L8_9ARAC</name>
<accession>A0AAV4N0L8</accession>
<proteinExistence type="predicted"/>